<protein>
    <recommendedName>
        <fullName evidence="1">Telomerase activating protein Est1-like N-terminal domain-containing protein</fullName>
    </recommendedName>
</protein>
<dbReference type="InterPro" id="IPR045153">
    <property type="entry name" value="Est1/Ebs1-like"/>
</dbReference>
<dbReference type="GO" id="GO:0000184">
    <property type="term" value="P:nuclear-transcribed mRNA catabolic process, nonsense-mediated decay"/>
    <property type="evidence" value="ECO:0007669"/>
    <property type="project" value="TreeGrafter"/>
</dbReference>
<evidence type="ECO:0000313" key="3">
    <source>
        <dbReference type="Proteomes" id="UP000245383"/>
    </source>
</evidence>
<dbReference type="OrthoDB" id="5575014at2759"/>
<dbReference type="EMBL" id="MBFR01000028">
    <property type="protein sequence ID" value="PVU96593.1"/>
    <property type="molecule type" value="Genomic_DNA"/>
</dbReference>
<feature type="domain" description="Telomerase activating protein Est1-like N-terminal" evidence="1">
    <location>
        <begin position="70"/>
        <end position="195"/>
    </location>
</feature>
<dbReference type="Proteomes" id="UP000245383">
    <property type="component" value="Unassembled WGS sequence"/>
</dbReference>
<proteinExistence type="predicted"/>
<accession>A0A2T9YW72</accession>
<evidence type="ECO:0000313" key="2">
    <source>
        <dbReference type="EMBL" id="PVU96593.1"/>
    </source>
</evidence>
<reference evidence="2 3" key="1">
    <citation type="journal article" date="2018" name="MBio">
        <title>Comparative Genomics Reveals the Core Gene Toolbox for the Fungus-Insect Symbiosis.</title>
        <authorList>
            <person name="Wang Y."/>
            <person name="Stata M."/>
            <person name="Wang W."/>
            <person name="Stajich J.E."/>
            <person name="White M.M."/>
            <person name="Moncalvo J.M."/>
        </authorList>
    </citation>
    <scope>NUCLEOTIDE SEQUENCE [LARGE SCALE GENOMIC DNA]</scope>
    <source>
        <strain evidence="2 3">SWE-8-4</strain>
    </source>
</reference>
<dbReference type="Gene3D" id="1.25.40.10">
    <property type="entry name" value="Tetratricopeptide repeat domain"/>
    <property type="match status" value="1"/>
</dbReference>
<dbReference type="GO" id="GO:0070034">
    <property type="term" value="F:telomerase RNA binding"/>
    <property type="evidence" value="ECO:0007669"/>
    <property type="project" value="TreeGrafter"/>
</dbReference>
<dbReference type="GO" id="GO:0005697">
    <property type="term" value="C:telomerase holoenzyme complex"/>
    <property type="evidence" value="ECO:0007669"/>
    <property type="project" value="TreeGrafter"/>
</dbReference>
<dbReference type="PANTHER" id="PTHR15696">
    <property type="entry name" value="SMG-7 SUPPRESSOR WITH MORPHOLOGICAL EFFECT ON GENITALIA PROTEIN 7"/>
    <property type="match status" value="1"/>
</dbReference>
<sequence length="851" mass="97925">MPEAAKDAFLKIIPLENSLQQIRTQFASQVSSLVSDNSLWLDLCQTYKKIHTAYFDIIFEAPIYANQKQLDALLWINSAYKTIDTCKNYLSVIKKTTAKSSQTLSPTEKAIQKKKLEKFNSIWLERFEQILAITKYFYSSIIFEFKAQYNISEFLLATISTDHDSSDSNPILKTSILKILQRSYIYLGDLERYHSTQFFYKDQSFNRWSAAEIMYKNAVLTYPPNSKGYAQLAIIKNSCNDLPFAILYYALSLNYPESPVNSLANLNMICKQYFHEYLSVYIAKKSNPLFNLSFFKATALLFSLENMAHDDDQTSYSSIAFIFDALVPDAFTSSFTDIISTHNSILLHIFSIKKYSLSYINSMIKKFSLAKFKATSTILTTIPTRLIEISIQNILILLKKIFYENESPSKNISDLVDPEMNRLISCLNIYINFCRTNLESIQSPDNNFYIHQPDLKGELTFRDVFCLCCQIFNDNSIKLHKYLQLESNGKDVDFILKNIANKGAFSDIELIYNKYFAESYKDITFIQNQINNVKDSSPYNTNTCEFKNILICRIYLWLMQITNNNPALNVKFNSKNFRFEAVDKNSFGNKSKQEFSIVENNILTGKTNNIKNILEFTPNSLKNAENTDNFLISHITNLIIPDISIWLYKLPLIQTWLDSKKVCVLLAADVLVQLNLIRNSYSNESSLALSALRKIKIMLDIRSLETSGLEPSKLIGFYFEKNSDFESINVLYNRNGLVTQMDSNVFDNWESYANNYLENNRKKLKEGCKAISSVLEVPGSYQSLISTAVYYKNIMLCKGADNNSSHNIKRMDLTRNFGFQVYIVSDESDLEKYTLNFSLNLVKSDIDIISL</sequence>
<dbReference type="SUPFAM" id="SSF48452">
    <property type="entry name" value="TPR-like"/>
    <property type="match status" value="1"/>
</dbReference>
<organism evidence="2 3">
    <name type="scientific">Smittium simulii</name>
    <dbReference type="NCBI Taxonomy" id="133385"/>
    <lineage>
        <taxon>Eukaryota</taxon>
        <taxon>Fungi</taxon>
        <taxon>Fungi incertae sedis</taxon>
        <taxon>Zoopagomycota</taxon>
        <taxon>Kickxellomycotina</taxon>
        <taxon>Harpellomycetes</taxon>
        <taxon>Harpellales</taxon>
        <taxon>Legeriomycetaceae</taxon>
        <taxon>Smittium</taxon>
    </lineage>
</organism>
<dbReference type="InterPro" id="IPR019458">
    <property type="entry name" value="Est1-like_N"/>
</dbReference>
<keyword evidence="3" id="KW-1185">Reference proteome</keyword>
<dbReference type="InterPro" id="IPR011990">
    <property type="entry name" value="TPR-like_helical_dom_sf"/>
</dbReference>
<dbReference type="GO" id="GO:0042162">
    <property type="term" value="F:telomeric DNA binding"/>
    <property type="evidence" value="ECO:0007669"/>
    <property type="project" value="TreeGrafter"/>
</dbReference>
<name>A0A2T9YW72_9FUNG</name>
<dbReference type="PANTHER" id="PTHR15696:SF0">
    <property type="entry name" value="TELOMERASE-BINDING PROTEIN EST1A"/>
    <property type="match status" value="1"/>
</dbReference>
<gene>
    <name evidence="2" type="ORF">BB561_001068</name>
</gene>
<evidence type="ECO:0000259" key="1">
    <source>
        <dbReference type="Pfam" id="PF10374"/>
    </source>
</evidence>
<dbReference type="AlphaFoldDB" id="A0A2T9YW72"/>
<comment type="caution">
    <text evidence="2">The sequence shown here is derived from an EMBL/GenBank/DDBJ whole genome shotgun (WGS) entry which is preliminary data.</text>
</comment>
<dbReference type="Pfam" id="PF10374">
    <property type="entry name" value="EST1"/>
    <property type="match status" value="1"/>
</dbReference>
<dbReference type="STRING" id="133385.A0A2T9YW72"/>